<evidence type="ECO:0000256" key="1">
    <source>
        <dbReference type="SAM" id="MobiDB-lite"/>
    </source>
</evidence>
<dbReference type="EMBL" id="CP020370">
    <property type="protein sequence ID" value="AUB80507.1"/>
    <property type="molecule type" value="Genomic_DNA"/>
</dbReference>
<keyword evidence="3" id="KW-1185">Reference proteome</keyword>
<evidence type="ECO:0000313" key="2">
    <source>
        <dbReference type="EMBL" id="AUB80507.1"/>
    </source>
</evidence>
<evidence type="ECO:0000313" key="3">
    <source>
        <dbReference type="Proteomes" id="UP000232638"/>
    </source>
</evidence>
<name>A0A2K8U4M9_9GAMM</name>
<organism evidence="2 3">
    <name type="scientific">Candidatus Thiodictyon syntrophicum</name>
    <dbReference type="NCBI Taxonomy" id="1166950"/>
    <lineage>
        <taxon>Bacteria</taxon>
        <taxon>Pseudomonadati</taxon>
        <taxon>Pseudomonadota</taxon>
        <taxon>Gammaproteobacteria</taxon>
        <taxon>Chromatiales</taxon>
        <taxon>Chromatiaceae</taxon>
        <taxon>Thiodictyon</taxon>
    </lineage>
</organism>
<dbReference type="RefSeq" id="WP_100918305.1">
    <property type="nucleotide sequence ID" value="NZ_CP020370.1"/>
</dbReference>
<proteinExistence type="predicted"/>
<reference evidence="2 3" key="1">
    <citation type="submission" date="2017-03" db="EMBL/GenBank/DDBJ databases">
        <title>Complete genome sequence of Candidatus 'Thiodictyon syntrophicum' sp. nov. strain Cad16T, a photolithoautotroph purple sulfur bacterium isolated from an alpine meromictic lake.</title>
        <authorList>
            <person name="Luedin S.M."/>
            <person name="Pothier J.F."/>
            <person name="Danza F."/>
            <person name="Storelli N."/>
            <person name="Wittwer M."/>
            <person name="Tonolla M."/>
        </authorList>
    </citation>
    <scope>NUCLEOTIDE SEQUENCE [LARGE SCALE GENOMIC DNA]</scope>
    <source>
        <strain evidence="2 3">Cad16T</strain>
    </source>
</reference>
<accession>A0A2K8U4M9</accession>
<dbReference type="Proteomes" id="UP000232638">
    <property type="component" value="Chromosome"/>
</dbReference>
<protein>
    <submittedName>
        <fullName evidence="2">Uncharacterized protein</fullName>
    </submittedName>
</protein>
<dbReference type="AlphaFoldDB" id="A0A2K8U4M9"/>
<gene>
    <name evidence="2" type="ORF">THSYN_05790</name>
</gene>
<dbReference type="KEGG" id="tsy:THSYN_05790"/>
<sequence>MFLLVGAVWAWNVTWTERSEVLAIYPKACGFMLKPLPGDSPLATDTIRRIAYQVEQLCRLPDPNQATGKQPRSPDGAQRNPGAASRILNKSVGCRENLDCAALHPGYDLTRFFSASLRLCVRFFKEVSGRGAETQRR</sequence>
<feature type="region of interest" description="Disordered" evidence="1">
    <location>
        <begin position="61"/>
        <end position="83"/>
    </location>
</feature>
<dbReference type="OrthoDB" id="572185at2"/>